<dbReference type="EMBL" id="JBDIZK010000005">
    <property type="protein sequence ID" value="MEN3747500.1"/>
    <property type="molecule type" value="Genomic_DNA"/>
</dbReference>
<evidence type="ECO:0000313" key="2">
    <source>
        <dbReference type="Proteomes" id="UP001427805"/>
    </source>
</evidence>
<evidence type="ECO:0000313" key="1">
    <source>
        <dbReference type="EMBL" id="MEN3747500.1"/>
    </source>
</evidence>
<protein>
    <submittedName>
        <fullName evidence="1">Uncharacterized protein</fullName>
    </submittedName>
</protein>
<organism evidence="1 2">
    <name type="scientific">Sphingomonas rustica</name>
    <dbReference type="NCBI Taxonomy" id="3103142"/>
    <lineage>
        <taxon>Bacteria</taxon>
        <taxon>Pseudomonadati</taxon>
        <taxon>Pseudomonadota</taxon>
        <taxon>Alphaproteobacteria</taxon>
        <taxon>Sphingomonadales</taxon>
        <taxon>Sphingomonadaceae</taxon>
        <taxon>Sphingomonas</taxon>
    </lineage>
</organism>
<proteinExistence type="predicted"/>
<reference evidence="1 2" key="1">
    <citation type="submission" date="2024-05" db="EMBL/GenBank/DDBJ databases">
        <title>Sphingomonas sp. HF-S3 16S ribosomal RNA gene Genome sequencing and assembly.</title>
        <authorList>
            <person name="Lee H."/>
        </authorList>
    </citation>
    <scope>NUCLEOTIDE SEQUENCE [LARGE SCALE GENOMIC DNA]</scope>
    <source>
        <strain evidence="1 2">HF-S3</strain>
    </source>
</reference>
<sequence>MATILFGGGDGGGLIITANGVRRIPPFDPAIFKQLRATALLTNAYSPKADAATRRELQALATKAANLVVGQVEADIGPLGSDAMLIYDDDDGGFYCGSTGKPPIPIPSPRELPAVVRNLLSSGEVRPDLIDFGDRLRDSGTSLSTALEDPQAAAKAIGIPLSDATAKALRAIAPSRLKEVKDRTDKEVLTLFHKVLDDGRYVDSWTIRPEETARQLDVKLSKAALDRIVAVSNNPIGDPAGPVSNPVAIAVVIGVVIMLVPTEAGRSRLNVRDLSAIRKF</sequence>
<dbReference type="RefSeq" id="WP_346246498.1">
    <property type="nucleotide sequence ID" value="NZ_JBDIZK010000005.1"/>
</dbReference>
<dbReference type="Proteomes" id="UP001427805">
    <property type="component" value="Unassembled WGS sequence"/>
</dbReference>
<comment type="caution">
    <text evidence="1">The sequence shown here is derived from an EMBL/GenBank/DDBJ whole genome shotgun (WGS) entry which is preliminary data.</text>
</comment>
<keyword evidence="2" id="KW-1185">Reference proteome</keyword>
<name>A0ABV0B7D9_9SPHN</name>
<accession>A0ABV0B7D9</accession>
<gene>
    <name evidence="1" type="ORF">TPR58_09995</name>
</gene>